<keyword evidence="7 12" id="KW-0862">Zinc</keyword>
<dbReference type="Gene3D" id="2.60.120.290">
    <property type="entry name" value="Spermadhesin, CUB domain"/>
    <property type="match status" value="2"/>
</dbReference>
<evidence type="ECO:0000256" key="1">
    <source>
        <dbReference type="ARBA" id="ARBA00022490"/>
    </source>
</evidence>
<dbReference type="OrthoDB" id="291007at2759"/>
<feature type="signal peptide" evidence="13">
    <location>
        <begin position="1"/>
        <end position="19"/>
    </location>
</feature>
<accession>A0A8C5Q862</accession>
<dbReference type="SUPFAM" id="SSF49854">
    <property type="entry name" value="Spermadhesin, CUB domain"/>
    <property type="match status" value="2"/>
</dbReference>
<dbReference type="GO" id="GO:0008270">
    <property type="term" value="F:zinc ion binding"/>
    <property type="evidence" value="ECO:0007669"/>
    <property type="project" value="UniProtKB-UniRule"/>
</dbReference>
<reference evidence="17" key="1">
    <citation type="submission" date="2025-08" db="UniProtKB">
        <authorList>
            <consortium name="Ensembl"/>
        </authorList>
    </citation>
    <scope>IDENTIFICATION</scope>
</reference>
<evidence type="ECO:0000256" key="14">
    <source>
        <dbReference type="SAM" id="MobiDB-lite"/>
    </source>
</evidence>
<dbReference type="InterPro" id="IPR001506">
    <property type="entry name" value="Peptidase_M12A"/>
</dbReference>
<feature type="binding site" evidence="12">
    <location>
        <position position="196"/>
    </location>
    <ligand>
        <name>Zn(2+)</name>
        <dbReference type="ChEBI" id="CHEBI:29105"/>
        <note>catalytic</note>
    </ligand>
</feature>
<dbReference type="PRINTS" id="PR00480">
    <property type="entry name" value="ASTACIN"/>
</dbReference>
<dbReference type="GO" id="GO:0004222">
    <property type="term" value="F:metalloendopeptidase activity"/>
    <property type="evidence" value="ECO:0007669"/>
    <property type="project" value="UniProtKB-UniRule"/>
</dbReference>
<feature type="domain" description="CUB" evidence="15">
    <location>
        <begin position="403"/>
        <end position="517"/>
    </location>
</feature>
<dbReference type="Pfam" id="PF01400">
    <property type="entry name" value="Astacin"/>
    <property type="match status" value="1"/>
</dbReference>
<dbReference type="InterPro" id="IPR024079">
    <property type="entry name" value="MetalloPept_cat_dom_sf"/>
</dbReference>
<dbReference type="FunFam" id="3.40.390.10:FF:000040">
    <property type="entry name" value="Metalloendopeptidase"/>
    <property type="match status" value="1"/>
</dbReference>
<dbReference type="SUPFAM" id="SSF55486">
    <property type="entry name" value="Metalloproteases ('zincins'), catalytic domain"/>
    <property type="match status" value="1"/>
</dbReference>
<reference evidence="17" key="2">
    <citation type="submission" date="2025-09" db="UniProtKB">
        <authorList>
            <consortium name="Ensembl"/>
        </authorList>
    </citation>
    <scope>IDENTIFICATION</scope>
</reference>
<sequence>MNSSVLFLLIFIVMAPAQSAPVPKPSTTSKSGLEDNFDDDELDKDDKSEIDLNENGTEIELNVFTQIAHGNQAFKMPLREADIIQFRGRSALNCEGCFWKKSENGLVIVPYIISKKYTPTQVSLFMNAVEEMESVTCVRFVQRTNEDSYINIVATGGCASFIGKTGGAQDVYLNPSTCMTRGTIQHEIKHSLGFVHEHSRSDRDLHVTIMYQYIPPESLSNFEKEDTNNMNLEYDYFSVMHYPCYAFSSTPGECTIIPKPDPSVPIGQRNGISTMDVAKINALYHCDICATLLPDANGTVTSANYPATYPNNSNCVFLIRVPSGQISLKFNVFDIEASEGCFADYFQIYDGHSKKSPVLVDRTCGATLIPLMISTSNQVLIEFVTNNVVTGKGFNITYDSVQCGGAFYAPTKHFTSPGYPNKYSTNMKCKWIITCPPENQISLKISDFQLEGMFNKKCFYDYLSVYNGPDAASPLLGKFCGTRYTSPIKSTGNTMYIEFLSDKSNVFKGFQAIYTFDSAPLPMDSDIWCRLLRFGNLRQHLK</sequence>
<comment type="cofactor">
    <cofactor evidence="12 13">
        <name>Zn(2+)</name>
        <dbReference type="ChEBI" id="CHEBI:29105"/>
    </cofactor>
    <text evidence="12 13">Binds 1 zinc ion per subunit.</text>
</comment>
<dbReference type="PROSITE" id="PS01180">
    <property type="entry name" value="CUB"/>
    <property type="match status" value="2"/>
</dbReference>
<keyword evidence="18" id="KW-1185">Reference proteome</keyword>
<evidence type="ECO:0000256" key="10">
    <source>
        <dbReference type="ARBA" id="ARBA00037865"/>
    </source>
</evidence>
<evidence type="ECO:0000256" key="11">
    <source>
        <dbReference type="PROSITE-ProRule" id="PRU00059"/>
    </source>
</evidence>
<dbReference type="EC" id="3.4.24.-" evidence="13"/>
<dbReference type="InterPro" id="IPR000859">
    <property type="entry name" value="CUB_dom"/>
</dbReference>
<keyword evidence="6 12" id="KW-0378">Hydrolase</keyword>
<dbReference type="PANTHER" id="PTHR10127">
    <property type="entry name" value="DISCOIDIN, CUB, EGF, LAMININ , AND ZINC METALLOPROTEASE DOMAIN CONTAINING"/>
    <property type="match status" value="1"/>
</dbReference>
<feature type="domain" description="Peptidase M12A" evidence="16">
    <location>
        <begin position="90"/>
        <end position="287"/>
    </location>
</feature>
<evidence type="ECO:0000256" key="7">
    <source>
        <dbReference type="ARBA" id="ARBA00022833"/>
    </source>
</evidence>
<protein>
    <recommendedName>
        <fullName evidence="13">Metalloendopeptidase</fullName>
        <ecNumber evidence="13">3.4.24.-</ecNumber>
    </recommendedName>
</protein>
<comment type="caution">
    <text evidence="11">Lacks conserved residue(s) required for the propagation of feature annotation.</text>
</comment>
<feature type="binding site" evidence="12">
    <location>
        <position position="190"/>
    </location>
    <ligand>
        <name>Zn(2+)</name>
        <dbReference type="ChEBI" id="CHEBI:29105"/>
        <note>catalytic</note>
    </ligand>
</feature>
<dbReference type="GO" id="GO:0060473">
    <property type="term" value="C:cortical granule"/>
    <property type="evidence" value="ECO:0007669"/>
    <property type="project" value="UniProtKB-SubCell"/>
</dbReference>
<keyword evidence="4 13" id="KW-0732">Signal</keyword>
<dbReference type="Pfam" id="PF00431">
    <property type="entry name" value="CUB"/>
    <property type="match status" value="2"/>
</dbReference>
<feature type="region of interest" description="Disordered" evidence="14">
    <location>
        <begin position="19"/>
        <end position="48"/>
    </location>
</feature>
<evidence type="ECO:0000256" key="2">
    <source>
        <dbReference type="ARBA" id="ARBA00022670"/>
    </source>
</evidence>
<evidence type="ECO:0000256" key="9">
    <source>
        <dbReference type="ARBA" id="ARBA00023157"/>
    </source>
</evidence>
<dbReference type="GeneTree" id="ENSGT00940000161051"/>
<dbReference type="InterPro" id="IPR017370">
    <property type="entry name" value="Hatching_enzyme_Uvs2-like"/>
</dbReference>
<proteinExistence type="predicted"/>
<evidence type="ECO:0000256" key="3">
    <source>
        <dbReference type="ARBA" id="ARBA00022723"/>
    </source>
</evidence>
<feature type="binding site" evidence="12">
    <location>
        <position position="186"/>
    </location>
    <ligand>
        <name>Zn(2+)</name>
        <dbReference type="ChEBI" id="CHEBI:29105"/>
        <note>catalytic</note>
    </ligand>
</feature>
<dbReference type="InterPro" id="IPR035914">
    <property type="entry name" value="Sperma_CUB_dom_sf"/>
</dbReference>
<feature type="domain" description="CUB" evidence="15">
    <location>
        <begin position="289"/>
        <end position="401"/>
    </location>
</feature>
<feature type="chain" id="PRO_5034590421" description="Metalloendopeptidase" evidence="13">
    <location>
        <begin position="20"/>
        <end position="542"/>
    </location>
</feature>
<dbReference type="PIRSF" id="PIRSF038057">
    <property type="entry name" value="Hatching_enzyme_Uvs2"/>
    <property type="match status" value="1"/>
</dbReference>
<dbReference type="Proteomes" id="UP000694569">
    <property type="component" value="Unplaced"/>
</dbReference>
<dbReference type="PANTHER" id="PTHR10127:SF887">
    <property type="entry name" value="EMBRYONIC PROTEIN UVS.2"/>
    <property type="match status" value="1"/>
</dbReference>
<organism evidence="17 18">
    <name type="scientific">Leptobrachium leishanense</name>
    <name type="common">Leishan spiny toad</name>
    <dbReference type="NCBI Taxonomy" id="445787"/>
    <lineage>
        <taxon>Eukaryota</taxon>
        <taxon>Metazoa</taxon>
        <taxon>Chordata</taxon>
        <taxon>Craniata</taxon>
        <taxon>Vertebrata</taxon>
        <taxon>Euteleostomi</taxon>
        <taxon>Amphibia</taxon>
        <taxon>Batrachia</taxon>
        <taxon>Anura</taxon>
        <taxon>Pelobatoidea</taxon>
        <taxon>Megophryidae</taxon>
        <taxon>Leptobrachium</taxon>
    </lineage>
</organism>
<dbReference type="InterPro" id="IPR006026">
    <property type="entry name" value="Peptidase_Metallo"/>
</dbReference>
<evidence type="ECO:0000256" key="5">
    <source>
        <dbReference type="ARBA" id="ARBA00022737"/>
    </source>
</evidence>
<dbReference type="AlphaFoldDB" id="A0A8C5Q862"/>
<name>A0A8C5Q862_9ANUR</name>
<evidence type="ECO:0000313" key="17">
    <source>
        <dbReference type="Ensembl" id="ENSLLEP00000034491.1"/>
    </source>
</evidence>
<dbReference type="SMART" id="SM00235">
    <property type="entry name" value="ZnMc"/>
    <property type="match status" value="1"/>
</dbReference>
<dbReference type="PROSITE" id="PS51864">
    <property type="entry name" value="ASTACIN"/>
    <property type="match status" value="1"/>
</dbReference>
<dbReference type="FunFam" id="2.60.120.290:FF:000013">
    <property type="entry name" value="Membrane frizzled-related protein"/>
    <property type="match status" value="1"/>
</dbReference>
<evidence type="ECO:0000256" key="6">
    <source>
        <dbReference type="ARBA" id="ARBA00022801"/>
    </source>
</evidence>
<evidence type="ECO:0000259" key="15">
    <source>
        <dbReference type="PROSITE" id="PS01180"/>
    </source>
</evidence>
<comment type="subcellular location">
    <subcellularLocation>
        <location evidence="10">Cytoplasmic vesicle</location>
        <location evidence="10">Secretory vesicle</location>
        <location evidence="10">Cortical granule</location>
    </subcellularLocation>
</comment>
<evidence type="ECO:0000256" key="13">
    <source>
        <dbReference type="RuleBase" id="RU361183"/>
    </source>
</evidence>
<feature type="disulfide bond" evidence="12">
    <location>
        <begin position="94"/>
        <end position="97"/>
    </location>
</feature>
<dbReference type="CDD" id="cd00041">
    <property type="entry name" value="CUB"/>
    <property type="match status" value="2"/>
</dbReference>
<keyword evidence="1" id="KW-0963">Cytoplasm</keyword>
<feature type="active site" evidence="12">
    <location>
        <position position="187"/>
    </location>
</feature>
<evidence type="ECO:0000259" key="16">
    <source>
        <dbReference type="PROSITE" id="PS51864"/>
    </source>
</evidence>
<keyword evidence="9 12" id="KW-1015">Disulfide bond</keyword>
<dbReference type="SMART" id="SM00042">
    <property type="entry name" value="CUB"/>
    <property type="match status" value="2"/>
</dbReference>
<evidence type="ECO:0000256" key="4">
    <source>
        <dbReference type="ARBA" id="ARBA00022729"/>
    </source>
</evidence>
<evidence type="ECO:0000256" key="8">
    <source>
        <dbReference type="ARBA" id="ARBA00023049"/>
    </source>
</evidence>
<dbReference type="Gene3D" id="3.40.390.10">
    <property type="entry name" value="Collagenase (Catalytic Domain)"/>
    <property type="match status" value="1"/>
</dbReference>
<evidence type="ECO:0000256" key="12">
    <source>
        <dbReference type="PROSITE-ProRule" id="PRU01211"/>
    </source>
</evidence>
<keyword evidence="2 12" id="KW-0645">Protease</keyword>
<evidence type="ECO:0000313" key="18">
    <source>
        <dbReference type="Proteomes" id="UP000694569"/>
    </source>
</evidence>
<keyword evidence="3 12" id="KW-0479">Metal-binding</keyword>
<dbReference type="GO" id="GO:0006508">
    <property type="term" value="P:proteolysis"/>
    <property type="evidence" value="ECO:0007669"/>
    <property type="project" value="UniProtKB-KW"/>
</dbReference>
<keyword evidence="5" id="KW-0677">Repeat</keyword>
<dbReference type="Ensembl" id="ENSLLET00000035804.1">
    <property type="protein sequence ID" value="ENSLLEP00000034491.1"/>
    <property type="gene ID" value="ENSLLEG00000021804.1"/>
</dbReference>
<keyword evidence="8 12" id="KW-0482">Metalloprotease</keyword>
<dbReference type="FunFam" id="2.60.120.290:FF:000005">
    <property type="entry name" value="Procollagen C-endopeptidase enhancer 1"/>
    <property type="match status" value="1"/>
</dbReference>